<organism evidence="1 3">
    <name type="scientific">Puccinia graminis f. sp. tritici</name>
    <dbReference type="NCBI Taxonomy" id="56615"/>
    <lineage>
        <taxon>Eukaryota</taxon>
        <taxon>Fungi</taxon>
        <taxon>Dikarya</taxon>
        <taxon>Basidiomycota</taxon>
        <taxon>Pucciniomycotina</taxon>
        <taxon>Pucciniomycetes</taxon>
        <taxon>Pucciniales</taxon>
        <taxon>Pucciniaceae</taxon>
        <taxon>Puccinia</taxon>
    </lineage>
</organism>
<evidence type="ECO:0000313" key="4">
    <source>
        <dbReference type="Proteomes" id="UP000325313"/>
    </source>
</evidence>
<name>A0A5B0MVA1_PUCGR</name>
<comment type="caution">
    <text evidence="1">The sequence shown here is derived from an EMBL/GenBank/DDBJ whole genome shotgun (WGS) entry which is preliminary data.</text>
</comment>
<dbReference type="Proteomes" id="UP000325313">
    <property type="component" value="Unassembled WGS sequence"/>
</dbReference>
<sequence length="88" mass="9932">MPVGHCPSEKQGGRSSCEAVRQIRATNNTLTWLNMMIPIRKRHGPQPTFVARSLASTTQKVYCMAFVRIVFLPQALAEEFRGINYPQP</sequence>
<evidence type="ECO:0000313" key="1">
    <source>
        <dbReference type="EMBL" id="KAA1080951.1"/>
    </source>
</evidence>
<gene>
    <name evidence="1" type="ORF">PGT21_026177</name>
    <name evidence="2" type="ORF">PGTUg99_008914</name>
</gene>
<evidence type="ECO:0000313" key="3">
    <source>
        <dbReference type="Proteomes" id="UP000324748"/>
    </source>
</evidence>
<dbReference type="EMBL" id="VSWC01000131">
    <property type="protein sequence ID" value="KAA1080951.1"/>
    <property type="molecule type" value="Genomic_DNA"/>
</dbReference>
<proteinExistence type="predicted"/>
<dbReference type="AlphaFoldDB" id="A0A5B0MVA1"/>
<protein>
    <submittedName>
        <fullName evidence="1">Uncharacterized protein</fullName>
    </submittedName>
</protein>
<reference evidence="3 4" key="1">
    <citation type="submission" date="2019-05" db="EMBL/GenBank/DDBJ databases">
        <title>Emergence of the Ug99 lineage of the wheat stem rust pathogen through somatic hybridization.</title>
        <authorList>
            <person name="Li F."/>
            <person name="Upadhyaya N.M."/>
            <person name="Sperschneider J."/>
            <person name="Matny O."/>
            <person name="Nguyen-Phuc H."/>
            <person name="Mago R."/>
            <person name="Raley C."/>
            <person name="Miller M.E."/>
            <person name="Silverstein K.A.T."/>
            <person name="Henningsen E."/>
            <person name="Hirsch C.D."/>
            <person name="Visser B."/>
            <person name="Pretorius Z.A."/>
            <person name="Steffenson B.J."/>
            <person name="Schwessinger B."/>
            <person name="Dodds P.N."/>
            <person name="Figueroa M."/>
        </authorList>
    </citation>
    <scope>NUCLEOTIDE SEQUENCE [LARGE SCALE GENOMIC DNA]</scope>
    <source>
        <strain evidence="1">21-0</strain>
        <strain evidence="2 4">Ug99</strain>
    </source>
</reference>
<evidence type="ECO:0000313" key="2">
    <source>
        <dbReference type="EMBL" id="KAA1131109.1"/>
    </source>
</evidence>
<dbReference type="EMBL" id="VDEP01000104">
    <property type="protein sequence ID" value="KAA1131109.1"/>
    <property type="molecule type" value="Genomic_DNA"/>
</dbReference>
<accession>A0A5B0MVA1</accession>
<keyword evidence="3" id="KW-1185">Reference proteome</keyword>
<dbReference type="Proteomes" id="UP000324748">
    <property type="component" value="Unassembled WGS sequence"/>
</dbReference>